<keyword evidence="6" id="KW-0460">Magnesium</keyword>
<comment type="similarity">
    <text evidence="3 6">Belongs to the MoeA family.</text>
</comment>
<keyword evidence="6" id="KW-0500">Molybdenum</keyword>
<reference evidence="8 9" key="1">
    <citation type="submission" date="2019-10" db="EMBL/GenBank/DDBJ databases">
        <title>Draft Genome Sequence of Cytophagaceae sp. SJW1-29.</title>
        <authorList>
            <person name="Choi A."/>
        </authorList>
    </citation>
    <scope>NUCLEOTIDE SEQUENCE [LARGE SCALE GENOMIC DNA]</scope>
    <source>
        <strain evidence="8 9">SJW1-29</strain>
    </source>
</reference>
<gene>
    <name evidence="8" type="ORF">GBK04_15515</name>
</gene>
<evidence type="ECO:0000256" key="2">
    <source>
        <dbReference type="ARBA" id="ARBA00005046"/>
    </source>
</evidence>
<dbReference type="Pfam" id="PF03453">
    <property type="entry name" value="MoeA_N"/>
    <property type="match status" value="1"/>
</dbReference>
<dbReference type="PANTHER" id="PTHR10192">
    <property type="entry name" value="MOLYBDOPTERIN BIOSYNTHESIS PROTEIN"/>
    <property type="match status" value="1"/>
</dbReference>
<evidence type="ECO:0000256" key="1">
    <source>
        <dbReference type="ARBA" id="ARBA00002901"/>
    </source>
</evidence>
<dbReference type="CDD" id="cd00887">
    <property type="entry name" value="MoeA"/>
    <property type="match status" value="1"/>
</dbReference>
<dbReference type="PANTHER" id="PTHR10192:SF5">
    <property type="entry name" value="GEPHYRIN"/>
    <property type="match status" value="1"/>
</dbReference>
<dbReference type="AlphaFoldDB" id="A0A7C9BBA8"/>
<comment type="pathway">
    <text evidence="2 6">Cofactor biosynthesis; molybdopterin biosynthesis.</text>
</comment>
<dbReference type="EMBL" id="WHLY01000002">
    <property type="protein sequence ID" value="MPR34722.1"/>
    <property type="molecule type" value="Genomic_DNA"/>
</dbReference>
<evidence type="ECO:0000256" key="6">
    <source>
        <dbReference type="RuleBase" id="RU365090"/>
    </source>
</evidence>
<dbReference type="InterPro" id="IPR001453">
    <property type="entry name" value="MoaB/Mog_dom"/>
</dbReference>
<accession>A0A7C9BBA8</accession>
<dbReference type="Gene3D" id="2.170.190.11">
    <property type="entry name" value="Molybdopterin biosynthesis moea protein, domain 3"/>
    <property type="match status" value="1"/>
</dbReference>
<dbReference type="Gene3D" id="2.40.340.10">
    <property type="entry name" value="MoeA, C-terminal, domain IV"/>
    <property type="match status" value="1"/>
</dbReference>
<keyword evidence="6" id="KW-0479">Metal-binding</keyword>
<feature type="domain" description="MoaB/Mog" evidence="7">
    <location>
        <begin position="176"/>
        <end position="326"/>
    </location>
</feature>
<sequence length="410" mass="43844">MISVQEAKSHILATIPVLYAEFMPLGEAVGHVLADDLLAPLALPPFRQSSMDGYAVHHADITQANTALPVVAESRAGTEVPLVLERGTAVHILTGAPVPDGATAVVMREKVRRAGDMATIELYPVIENENVRSVGQQIKKGDVALPKGTYLTPGSVGFLAGLNITTVKVYRKPSVGILVTGDELVQPDGASSGGVPSGGEGTLRFGQIYESSSAMLAAVLRAEGITDIMIRYVADDAPATVAALRELAEENDVVLSTGGVSVGDYDYVGTSLEEIGVETVFYKVRQRPGKPLFFGRNDDTFIFALPGNPAATLVCYYQYVLPALRLMSGRKDCFLPKLKLPITHAFSFKGERDEFLKATATTTTVTPLEGQESFVLRSFAMANALIYLPSTQNSVQPGDLVEAHLLPFFC</sequence>
<dbReference type="InterPro" id="IPR036688">
    <property type="entry name" value="MoeA_C_domain_IV_sf"/>
</dbReference>
<dbReference type="RefSeq" id="WP_152761179.1">
    <property type="nucleotide sequence ID" value="NZ_WHLY01000002.1"/>
</dbReference>
<dbReference type="EC" id="2.10.1.1" evidence="6"/>
<dbReference type="InterPro" id="IPR036425">
    <property type="entry name" value="MoaB/Mog-like_dom_sf"/>
</dbReference>
<dbReference type="Gene3D" id="3.90.105.10">
    <property type="entry name" value="Molybdopterin biosynthesis moea protein, domain 2"/>
    <property type="match status" value="1"/>
</dbReference>
<comment type="catalytic activity">
    <reaction evidence="5">
        <text>adenylyl-molybdopterin + molybdate = Mo-molybdopterin + AMP + H(+)</text>
        <dbReference type="Rhea" id="RHEA:35047"/>
        <dbReference type="ChEBI" id="CHEBI:15378"/>
        <dbReference type="ChEBI" id="CHEBI:36264"/>
        <dbReference type="ChEBI" id="CHEBI:62727"/>
        <dbReference type="ChEBI" id="CHEBI:71302"/>
        <dbReference type="ChEBI" id="CHEBI:456215"/>
        <dbReference type="EC" id="2.10.1.1"/>
    </reaction>
</comment>
<evidence type="ECO:0000313" key="8">
    <source>
        <dbReference type="EMBL" id="MPR34722.1"/>
    </source>
</evidence>
<dbReference type="GO" id="GO:0006777">
    <property type="term" value="P:Mo-molybdopterin cofactor biosynthetic process"/>
    <property type="evidence" value="ECO:0007669"/>
    <property type="project" value="UniProtKB-UniRule"/>
</dbReference>
<dbReference type="UniPathway" id="UPA00344"/>
<dbReference type="NCBIfam" id="TIGR00177">
    <property type="entry name" value="molyb_syn"/>
    <property type="match status" value="1"/>
</dbReference>
<dbReference type="SMART" id="SM00852">
    <property type="entry name" value="MoCF_biosynth"/>
    <property type="match status" value="1"/>
</dbReference>
<dbReference type="NCBIfam" id="NF045515">
    <property type="entry name" value="Glp_gephyrin"/>
    <property type="match status" value="1"/>
</dbReference>
<evidence type="ECO:0000259" key="7">
    <source>
        <dbReference type="SMART" id="SM00852"/>
    </source>
</evidence>
<dbReference type="SUPFAM" id="SSF53218">
    <property type="entry name" value="Molybdenum cofactor biosynthesis proteins"/>
    <property type="match status" value="1"/>
</dbReference>
<dbReference type="Gene3D" id="3.40.980.10">
    <property type="entry name" value="MoaB/Mog-like domain"/>
    <property type="match status" value="1"/>
</dbReference>
<comment type="cofactor">
    <cofactor evidence="6">
        <name>Mg(2+)</name>
        <dbReference type="ChEBI" id="CHEBI:18420"/>
    </cofactor>
</comment>
<comment type="caution">
    <text evidence="8">The sequence shown here is derived from an EMBL/GenBank/DDBJ whole genome shotgun (WGS) entry which is preliminary data.</text>
</comment>
<comment type="function">
    <text evidence="1 6">Catalyzes the insertion of molybdate into adenylated molybdopterin with the concomitant release of AMP.</text>
</comment>
<dbReference type="InterPro" id="IPR005110">
    <property type="entry name" value="MoeA_linker/N"/>
</dbReference>
<dbReference type="SUPFAM" id="SSF63882">
    <property type="entry name" value="MoeA N-terminal region -like"/>
    <property type="match status" value="1"/>
</dbReference>
<dbReference type="PROSITE" id="PS01079">
    <property type="entry name" value="MOCF_BIOSYNTHESIS_2"/>
    <property type="match status" value="1"/>
</dbReference>
<evidence type="ECO:0000256" key="5">
    <source>
        <dbReference type="ARBA" id="ARBA00047317"/>
    </source>
</evidence>
<keyword evidence="6 8" id="KW-0808">Transferase</keyword>
<keyword evidence="9" id="KW-1185">Reference proteome</keyword>
<dbReference type="InterPro" id="IPR038987">
    <property type="entry name" value="MoeA-like"/>
</dbReference>
<keyword evidence="4 6" id="KW-0501">Molybdenum cofactor biosynthesis</keyword>
<dbReference type="InterPro" id="IPR005111">
    <property type="entry name" value="MoeA_C_domain_IV"/>
</dbReference>
<dbReference type="GO" id="GO:0005829">
    <property type="term" value="C:cytosol"/>
    <property type="evidence" value="ECO:0007669"/>
    <property type="project" value="TreeGrafter"/>
</dbReference>
<evidence type="ECO:0000256" key="4">
    <source>
        <dbReference type="ARBA" id="ARBA00023150"/>
    </source>
</evidence>
<name>A0A7C9BBA8_9BACT</name>
<dbReference type="InterPro" id="IPR008284">
    <property type="entry name" value="MoCF_biosynth_CS"/>
</dbReference>
<protein>
    <recommendedName>
        <fullName evidence="6">Molybdopterin molybdenumtransferase</fullName>
        <ecNumber evidence="6">2.10.1.1</ecNumber>
    </recommendedName>
</protein>
<dbReference type="GO" id="GO:0046872">
    <property type="term" value="F:metal ion binding"/>
    <property type="evidence" value="ECO:0007669"/>
    <property type="project" value="UniProtKB-UniRule"/>
</dbReference>
<organism evidence="8 9">
    <name type="scientific">Salmonirosea aquatica</name>
    <dbReference type="NCBI Taxonomy" id="2654236"/>
    <lineage>
        <taxon>Bacteria</taxon>
        <taxon>Pseudomonadati</taxon>
        <taxon>Bacteroidota</taxon>
        <taxon>Cytophagia</taxon>
        <taxon>Cytophagales</taxon>
        <taxon>Spirosomataceae</taxon>
        <taxon>Salmonirosea</taxon>
    </lineage>
</organism>
<proteinExistence type="inferred from homology"/>
<evidence type="ECO:0000313" key="9">
    <source>
        <dbReference type="Proteomes" id="UP000479293"/>
    </source>
</evidence>
<evidence type="ECO:0000256" key="3">
    <source>
        <dbReference type="ARBA" id="ARBA00010763"/>
    </source>
</evidence>
<dbReference type="SUPFAM" id="SSF63867">
    <property type="entry name" value="MoeA C-terminal domain-like"/>
    <property type="match status" value="1"/>
</dbReference>
<dbReference type="InterPro" id="IPR036135">
    <property type="entry name" value="MoeA_linker/N_sf"/>
</dbReference>
<dbReference type="Proteomes" id="UP000479293">
    <property type="component" value="Unassembled WGS sequence"/>
</dbReference>
<dbReference type="Pfam" id="PF03454">
    <property type="entry name" value="MoeA_C"/>
    <property type="match status" value="1"/>
</dbReference>
<dbReference type="Pfam" id="PF00994">
    <property type="entry name" value="MoCF_biosynth"/>
    <property type="match status" value="1"/>
</dbReference>
<dbReference type="GO" id="GO:0061599">
    <property type="term" value="F:molybdopterin molybdotransferase activity"/>
    <property type="evidence" value="ECO:0007669"/>
    <property type="project" value="UniProtKB-UniRule"/>
</dbReference>